<name>A0AC60Q4I4_IXOPE</name>
<keyword evidence="2" id="KW-1185">Reference proteome</keyword>
<sequence length="170" mass="18821">MADGFLPDARSAVLTGAAGGFGYGVLSRSFNDRHPMALRVRERRLHRSTAKISAPRTARALEEVLRSYGVIGGERENFPELDNQRVSRRVGNFCRLVMCLNCALLLLLLLSDAGDVVSVRGQTFRGDWNDAVDEPLNIYPGGADTLPRRIPREEHRASTAPNTARAYERV</sequence>
<organism evidence="1 2">
    <name type="scientific">Ixodes persulcatus</name>
    <name type="common">Taiga tick</name>
    <dbReference type="NCBI Taxonomy" id="34615"/>
    <lineage>
        <taxon>Eukaryota</taxon>
        <taxon>Metazoa</taxon>
        <taxon>Ecdysozoa</taxon>
        <taxon>Arthropoda</taxon>
        <taxon>Chelicerata</taxon>
        <taxon>Arachnida</taxon>
        <taxon>Acari</taxon>
        <taxon>Parasitiformes</taxon>
        <taxon>Ixodida</taxon>
        <taxon>Ixodoidea</taxon>
        <taxon>Ixodidae</taxon>
        <taxon>Ixodinae</taxon>
        <taxon>Ixodes</taxon>
    </lineage>
</organism>
<accession>A0AC60Q4I4</accession>
<reference evidence="1 2" key="1">
    <citation type="journal article" date="2020" name="Cell">
        <title>Large-Scale Comparative Analyses of Tick Genomes Elucidate Their Genetic Diversity and Vector Capacities.</title>
        <authorList>
            <consortium name="Tick Genome and Microbiome Consortium (TIGMIC)"/>
            <person name="Jia N."/>
            <person name="Wang J."/>
            <person name="Shi W."/>
            <person name="Du L."/>
            <person name="Sun Y."/>
            <person name="Zhan W."/>
            <person name="Jiang J.F."/>
            <person name="Wang Q."/>
            <person name="Zhang B."/>
            <person name="Ji P."/>
            <person name="Bell-Sakyi L."/>
            <person name="Cui X.M."/>
            <person name="Yuan T.T."/>
            <person name="Jiang B.G."/>
            <person name="Yang W.F."/>
            <person name="Lam T.T."/>
            <person name="Chang Q.C."/>
            <person name="Ding S.J."/>
            <person name="Wang X.J."/>
            <person name="Zhu J.G."/>
            <person name="Ruan X.D."/>
            <person name="Zhao L."/>
            <person name="Wei J.T."/>
            <person name="Ye R.Z."/>
            <person name="Que T.C."/>
            <person name="Du C.H."/>
            <person name="Zhou Y.H."/>
            <person name="Cheng J.X."/>
            <person name="Dai P.F."/>
            <person name="Guo W.B."/>
            <person name="Han X.H."/>
            <person name="Huang E.J."/>
            <person name="Li L.F."/>
            <person name="Wei W."/>
            <person name="Gao Y.C."/>
            <person name="Liu J.Z."/>
            <person name="Shao H.Z."/>
            <person name="Wang X."/>
            <person name="Wang C.C."/>
            <person name="Yang T.C."/>
            <person name="Huo Q.B."/>
            <person name="Li W."/>
            <person name="Chen H.Y."/>
            <person name="Chen S.E."/>
            <person name="Zhou L.G."/>
            <person name="Ni X.B."/>
            <person name="Tian J.H."/>
            <person name="Sheng Y."/>
            <person name="Liu T."/>
            <person name="Pan Y.S."/>
            <person name="Xia L.Y."/>
            <person name="Li J."/>
            <person name="Zhao F."/>
            <person name="Cao W.C."/>
        </authorList>
    </citation>
    <scope>NUCLEOTIDE SEQUENCE [LARGE SCALE GENOMIC DNA]</scope>
    <source>
        <strain evidence="1">Iper-2018</strain>
    </source>
</reference>
<gene>
    <name evidence="1" type="ORF">HPB47_024349</name>
</gene>
<protein>
    <submittedName>
        <fullName evidence="1">Uncharacterized protein</fullName>
    </submittedName>
</protein>
<comment type="caution">
    <text evidence="1">The sequence shown here is derived from an EMBL/GenBank/DDBJ whole genome shotgun (WGS) entry which is preliminary data.</text>
</comment>
<evidence type="ECO:0000313" key="2">
    <source>
        <dbReference type="Proteomes" id="UP000805193"/>
    </source>
</evidence>
<dbReference type="Proteomes" id="UP000805193">
    <property type="component" value="Unassembled WGS sequence"/>
</dbReference>
<evidence type="ECO:0000313" key="1">
    <source>
        <dbReference type="EMBL" id="KAG0428685.1"/>
    </source>
</evidence>
<dbReference type="EMBL" id="JABSTQ010009496">
    <property type="protein sequence ID" value="KAG0428685.1"/>
    <property type="molecule type" value="Genomic_DNA"/>
</dbReference>
<proteinExistence type="predicted"/>